<evidence type="ECO:0000313" key="7">
    <source>
        <dbReference type="Proteomes" id="UP000316426"/>
    </source>
</evidence>
<dbReference type="Gene3D" id="1.10.510.10">
    <property type="entry name" value="Transferase(Phosphotransferase) domain 1"/>
    <property type="match status" value="1"/>
</dbReference>
<dbReference type="InterPro" id="IPR008271">
    <property type="entry name" value="Ser/Thr_kinase_AS"/>
</dbReference>
<dbReference type="PROSITE" id="PS00108">
    <property type="entry name" value="PROTEIN_KINASE_ST"/>
    <property type="match status" value="1"/>
</dbReference>
<evidence type="ECO:0000256" key="3">
    <source>
        <dbReference type="ARBA" id="ARBA00022777"/>
    </source>
</evidence>
<keyword evidence="2" id="KW-0547">Nucleotide-binding</keyword>
<dbReference type="KEGG" id="bmei:Spa11_36910"/>
<proteinExistence type="predicted"/>
<dbReference type="Proteomes" id="UP000316426">
    <property type="component" value="Chromosome"/>
</dbReference>
<name>A0A518KCE3_9BACT</name>
<dbReference type="InterPro" id="IPR000719">
    <property type="entry name" value="Prot_kinase_dom"/>
</dbReference>
<dbReference type="CDD" id="cd14014">
    <property type="entry name" value="STKc_PknB_like"/>
    <property type="match status" value="1"/>
</dbReference>
<dbReference type="Gene3D" id="3.30.200.20">
    <property type="entry name" value="Phosphorylase Kinase, domain 1"/>
    <property type="match status" value="1"/>
</dbReference>
<dbReference type="GO" id="GO:0004674">
    <property type="term" value="F:protein serine/threonine kinase activity"/>
    <property type="evidence" value="ECO:0007669"/>
    <property type="project" value="UniProtKB-EC"/>
</dbReference>
<evidence type="ECO:0000313" key="6">
    <source>
        <dbReference type="EMBL" id="QDV75473.1"/>
    </source>
</evidence>
<dbReference type="GO" id="GO:0005524">
    <property type="term" value="F:ATP binding"/>
    <property type="evidence" value="ECO:0007669"/>
    <property type="project" value="UniProtKB-KW"/>
</dbReference>
<dbReference type="SMART" id="SM00220">
    <property type="entry name" value="S_TKc"/>
    <property type="match status" value="1"/>
</dbReference>
<keyword evidence="3 6" id="KW-0418">Kinase</keyword>
<dbReference type="Pfam" id="PF00069">
    <property type="entry name" value="Pkinase"/>
    <property type="match status" value="1"/>
</dbReference>
<evidence type="ECO:0000256" key="1">
    <source>
        <dbReference type="ARBA" id="ARBA00022679"/>
    </source>
</evidence>
<dbReference type="PANTHER" id="PTHR43289">
    <property type="entry name" value="MITOGEN-ACTIVATED PROTEIN KINASE KINASE KINASE 20-RELATED"/>
    <property type="match status" value="1"/>
</dbReference>
<dbReference type="PROSITE" id="PS50011">
    <property type="entry name" value="PROTEIN_KINASE_DOM"/>
    <property type="match status" value="1"/>
</dbReference>
<keyword evidence="1 6" id="KW-0808">Transferase</keyword>
<sequence>MPADKRLRPRSRLGKYVIEKRLAEGGFATVYQARDTIEGVRVAIKAPHTHLMDDAATEQFRREVRMIASLDHPNVLPLKSADVIDGLFVIVTSLAVESLGDRLERRLATKTAITYADQMLAGLAYAHELSIAHCDVKPDNFLLFAGGRVRLGDFGIARIAQRTLRGSGAGTVGYVAPEQALGSPSLRSDVFSMGLTLWRMFSGQLPTYPYRWPLLGHERLKRVLKEEAIAVLRRAIEIEPGGRYATAEAMRGAWKRVGAKALSDAGASRGNRKRPVASTQNWRTIQRVEFKRRFGAQLDTRYTCERCDGPVSEAMAFCPWCRADRSRFADETKFPQACPRCHRGMKLDWHYCPWCYGPGFEVTTSREFTDKRYSARCGNKACERKLLMPWMRYCPWCHTKVKRKWKVEGVSDNCAACGWGVVREFWSCCPWCRKGLRSLTGG</sequence>
<dbReference type="RefSeq" id="WP_197529493.1">
    <property type="nucleotide sequence ID" value="NZ_CP036349.1"/>
</dbReference>
<keyword evidence="4" id="KW-0067">ATP-binding</keyword>
<evidence type="ECO:0000256" key="2">
    <source>
        <dbReference type="ARBA" id="ARBA00022741"/>
    </source>
</evidence>
<reference evidence="6 7" key="1">
    <citation type="submission" date="2019-02" db="EMBL/GenBank/DDBJ databases">
        <title>Deep-cultivation of Planctomycetes and their phenomic and genomic characterization uncovers novel biology.</title>
        <authorList>
            <person name="Wiegand S."/>
            <person name="Jogler M."/>
            <person name="Boedeker C."/>
            <person name="Pinto D."/>
            <person name="Vollmers J."/>
            <person name="Rivas-Marin E."/>
            <person name="Kohn T."/>
            <person name="Peeters S.H."/>
            <person name="Heuer A."/>
            <person name="Rast P."/>
            <person name="Oberbeckmann S."/>
            <person name="Bunk B."/>
            <person name="Jeske O."/>
            <person name="Meyerdierks A."/>
            <person name="Storesund J.E."/>
            <person name="Kallscheuer N."/>
            <person name="Luecker S."/>
            <person name="Lage O.M."/>
            <person name="Pohl T."/>
            <person name="Merkel B.J."/>
            <person name="Hornburger P."/>
            <person name="Mueller R.-W."/>
            <person name="Bruemmer F."/>
            <person name="Labrenz M."/>
            <person name="Spormann A.M."/>
            <person name="Op den Camp H."/>
            <person name="Overmann J."/>
            <person name="Amann R."/>
            <person name="Jetten M.S.M."/>
            <person name="Mascher T."/>
            <person name="Medema M.H."/>
            <person name="Devos D.P."/>
            <person name="Kaster A.-K."/>
            <person name="Ovreas L."/>
            <person name="Rohde M."/>
            <person name="Galperin M.Y."/>
            <person name="Jogler C."/>
        </authorList>
    </citation>
    <scope>NUCLEOTIDE SEQUENCE [LARGE SCALE GENOMIC DNA]</scope>
    <source>
        <strain evidence="6 7">Spa11</strain>
    </source>
</reference>
<dbReference type="InterPro" id="IPR011009">
    <property type="entry name" value="Kinase-like_dom_sf"/>
</dbReference>
<dbReference type="SUPFAM" id="SSF56112">
    <property type="entry name" value="Protein kinase-like (PK-like)"/>
    <property type="match status" value="1"/>
</dbReference>
<dbReference type="AlphaFoldDB" id="A0A518KCE3"/>
<dbReference type="InterPro" id="IPR036280">
    <property type="entry name" value="Multihaem_cyt_sf"/>
</dbReference>
<organism evidence="6 7">
    <name type="scientific">Botrimarina mediterranea</name>
    <dbReference type="NCBI Taxonomy" id="2528022"/>
    <lineage>
        <taxon>Bacteria</taxon>
        <taxon>Pseudomonadati</taxon>
        <taxon>Planctomycetota</taxon>
        <taxon>Planctomycetia</taxon>
        <taxon>Pirellulales</taxon>
        <taxon>Lacipirellulaceae</taxon>
        <taxon>Botrimarina</taxon>
    </lineage>
</organism>
<evidence type="ECO:0000256" key="4">
    <source>
        <dbReference type="ARBA" id="ARBA00022840"/>
    </source>
</evidence>
<protein>
    <submittedName>
        <fullName evidence="6">Serine/threonine-protein kinase PrkC</fullName>
        <ecNumber evidence="6">2.7.11.1</ecNumber>
    </submittedName>
</protein>
<gene>
    <name evidence="6" type="primary">prkC_7</name>
    <name evidence="6" type="ORF">Spa11_36910</name>
</gene>
<dbReference type="EC" id="2.7.11.1" evidence="6"/>
<keyword evidence="7" id="KW-1185">Reference proteome</keyword>
<dbReference type="SUPFAM" id="SSF48695">
    <property type="entry name" value="Multiheme cytochromes"/>
    <property type="match status" value="1"/>
</dbReference>
<evidence type="ECO:0000259" key="5">
    <source>
        <dbReference type="PROSITE" id="PS50011"/>
    </source>
</evidence>
<feature type="domain" description="Protein kinase" evidence="5">
    <location>
        <begin position="16"/>
        <end position="255"/>
    </location>
</feature>
<dbReference type="PANTHER" id="PTHR43289:SF6">
    <property type="entry name" value="SERINE_THREONINE-PROTEIN KINASE NEKL-3"/>
    <property type="match status" value="1"/>
</dbReference>
<accession>A0A518KCE3</accession>
<dbReference type="EMBL" id="CP036349">
    <property type="protein sequence ID" value="QDV75473.1"/>
    <property type="molecule type" value="Genomic_DNA"/>
</dbReference>